<name>A0ABN8X423_9GAMM</name>
<dbReference type="EMBL" id="OX458333">
    <property type="protein sequence ID" value="CAI8862285.1"/>
    <property type="molecule type" value="Genomic_DNA"/>
</dbReference>
<organism evidence="1 2">
    <name type="scientific">Methylocaldum szegediense</name>
    <dbReference type="NCBI Taxonomy" id="73780"/>
    <lineage>
        <taxon>Bacteria</taxon>
        <taxon>Pseudomonadati</taxon>
        <taxon>Pseudomonadota</taxon>
        <taxon>Gammaproteobacteria</taxon>
        <taxon>Methylococcales</taxon>
        <taxon>Methylococcaceae</taxon>
        <taxon>Methylocaldum</taxon>
    </lineage>
</organism>
<evidence type="ECO:0008006" key="3">
    <source>
        <dbReference type="Google" id="ProtNLM"/>
    </source>
</evidence>
<sequence length="42" mass="5410">MRLVEHYRHRHEGWSVKHFYAWYRWDGGTRSYTWVKNRLQES</sequence>
<reference evidence="1 2" key="1">
    <citation type="submission" date="2023-03" db="EMBL/GenBank/DDBJ databases">
        <authorList>
            <person name="Pearce D."/>
        </authorList>
    </citation>
    <scope>NUCLEOTIDE SEQUENCE [LARGE SCALE GENOMIC DNA]</scope>
    <source>
        <strain evidence="1">Msz</strain>
    </source>
</reference>
<dbReference type="Proteomes" id="UP001162030">
    <property type="component" value="Chromosome"/>
</dbReference>
<accession>A0ABN8X423</accession>
<evidence type="ECO:0000313" key="1">
    <source>
        <dbReference type="EMBL" id="CAI8862285.1"/>
    </source>
</evidence>
<protein>
    <recommendedName>
        <fullName evidence="3">Transposase</fullName>
    </recommendedName>
</protein>
<keyword evidence="2" id="KW-1185">Reference proteome</keyword>
<proteinExistence type="predicted"/>
<evidence type="ECO:0000313" key="2">
    <source>
        <dbReference type="Proteomes" id="UP001162030"/>
    </source>
</evidence>
<gene>
    <name evidence="1" type="ORF">MSZNOR_2717</name>
</gene>